<gene>
    <name evidence="1" type="ORF">CU098_012550</name>
</gene>
<accession>A0A367KLT6</accession>
<protein>
    <submittedName>
        <fullName evidence="1">Uncharacterized protein</fullName>
    </submittedName>
</protein>
<dbReference type="AlphaFoldDB" id="A0A367KLT6"/>
<keyword evidence="2" id="KW-1185">Reference proteome</keyword>
<reference evidence="1 2" key="1">
    <citation type="journal article" date="2018" name="G3 (Bethesda)">
        <title>Phylogenetic and Phylogenomic Definition of Rhizopus Species.</title>
        <authorList>
            <person name="Gryganskyi A.P."/>
            <person name="Golan J."/>
            <person name="Dolatabadi S."/>
            <person name="Mondo S."/>
            <person name="Robb S."/>
            <person name="Idnurm A."/>
            <person name="Muszewska A."/>
            <person name="Steczkiewicz K."/>
            <person name="Masonjones S."/>
            <person name="Liao H.L."/>
            <person name="Gajdeczka M.T."/>
            <person name="Anike F."/>
            <person name="Vuek A."/>
            <person name="Anishchenko I.M."/>
            <person name="Voigt K."/>
            <person name="de Hoog G.S."/>
            <person name="Smith M.E."/>
            <person name="Heitman J."/>
            <person name="Vilgalys R."/>
            <person name="Stajich J.E."/>
        </authorList>
    </citation>
    <scope>NUCLEOTIDE SEQUENCE [LARGE SCALE GENOMIC DNA]</scope>
    <source>
        <strain evidence="1 2">LSU 92-RS-03</strain>
    </source>
</reference>
<organism evidence="1 2">
    <name type="scientific">Rhizopus stolonifer</name>
    <name type="common">Rhizopus nigricans</name>
    <dbReference type="NCBI Taxonomy" id="4846"/>
    <lineage>
        <taxon>Eukaryota</taxon>
        <taxon>Fungi</taxon>
        <taxon>Fungi incertae sedis</taxon>
        <taxon>Mucoromycota</taxon>
        <taxon>Mucoromycotina</taxon>
        <taxon>Mucoromycetes</taxon>
        <taxon>Mucorales</taxon>
        <taxon>Mucorineae</taxon>
        <taxon>Rhizopodaceae</taxon>
        <taxon>Rhizopus</taxon>
    </lineage>
</organism>
<evidence type="ECO:0000313" key="1">
    <source>
        <dbReference type="EMBL" id="RCI03195.1"/>
    </source>
</evidence>
<dbReference type="EMBL" id="PJQM01001109">
    <property type="protein sequence ID" value="RCI03195.1"/>
    <property type="molecule type" value="Genomic_DNA"/>
</dbReference>
<dbReference type="Proteomes" id="UP000253551">
    <property type="component" value="Unassembled WGS sequence"/>
</dbReference>
<comment type="caution">
    <text evidence="1">The sequence shown here is derived from an EMBL/GenBank/DDBJ whole genome shotgun (WGS) entry which is preliminary data.</text>
</comment>
<sequence>MSLYSLLQEAMGTKGQSTLEKRIESRIVAVKNISTLKDVLAEKWEKLGLGFT</sequence>
<name>A0A367KLT6_RHIST</name>
<proteinExistence type="predicted"/>
<evidence type="ECO:0000313" key="2">
    <source>
        <dbReference type="Proteomes" id="UP000253551"/>
    </source>
</evidence>